<keyword evidence="2" id="KW-1185">Reference proteome</keyword>
<accession>A0ABP7L4U0</accession>
<organism evidence="1 2">
    <name type="scientific">Halomonas cibimaris</name>
    <dbReference type="NCBI Taxonomy" id="657012"/>
    <lineage>
        <taxon>Bacteria</taxon>
        <taxon>Pseudomonadati</taxon>
        <taxon>Pseudomonadota</taxon>
        <taxon>Gammaproteobacteria</taxon>
        <taxon>Oceanospirillales</taxon>
        <taxon>Halomonadaceae</taxon>
        <taxon>Halomonas</taxon>
    </lineage>
</organism>
<evidence type="ECO:0000313" key="1">
    <source>
        <dbReference type="EMBL" id="GAA3893206.1"/>
    </source>
</evidence>
<evidence type="ECO:0000313" key="2">
    <source>
        <dbReference type="Proteomes" id="UP001500133"/>
    </source>
</evidence>
<proteinExistence type="predicted"/>
<dbReference type="Proteomes" id="UP001500133">
    <property type="component" value="Unassembled WGS sequence"/>
</dbReference>
<name>A0ABP7L4U0_9GAMM</name>
<reference evidence="2" key="1">
    <citation type="journal article" date="2019" name="Int. J. Syst. Evol. Microbiol.">
        <title>The Global Catalogue of Microorganisms (GCM) 10K type strain sequencing project: providing services to taxonomists for standard genome sequencing and annotation.</title>
        <authorList>
            <consortium name="The Broad Institute Genomics Platform"/>
            <consortium name="The Broad Institute Genome Sequencing Center for Infectious Disease"/>
            <person name="Wu L."/>
            <person name="Ma J."/>
        </authorList>
    </citation>
    <scope>NUCLEOTIDE SEQUENCE [LARGE SCALE GENOMIC DNA]</scope>
    <source>
        <strain evidence="2">JCM 16914</strain>
    </source>
</reference>
<gene>
    <name evidence="1" type="ORF">GCM10022228_00360</name>
</gene>
<dbReference type="EMBL" id="BAAAZT010000005">
    <property type="protein sequence ID" value="GAA3893206.1"/>
    <property type="molecule type" value="Genomic_DNA"/>
</dbReference>
<protein>
    <submittedName>
        <fullName evidence="1">Uncharacterized protein</fullName>
    </submittedName>
</protein>
<comment type="caution">
    <text evidence="1">The sequence shown here is derived from an EMBL/GenBank/DDBJ whole genome shotgun (WGS) entry which is preliminary data.</text>
</comment>
<sequence>MALTQTQQAAKAGRVFEHEVYVAGVEGPEWLMEHRVWALYVIGAKGGCHFYLTDRHVNAHGVPQMGQRIQATAKWAKFISIQLCFLTAYHVVSDPLPR</sequence>